<dbReference type="RefSeq" id="WP_220750003.1">
    <property type="nucleotide sequence ID" value="NZ_BPFH01000006.1"/>
</dbReference>
<feature type="signal peptide" evidence="1">
    <location>
        <begin position="1"/>
        <end position="19"/>
    </location>
</feature>
<dbReference type="EMBL" id="BPFH01000006">
    <property type="protein sequence ID" value="GIT96509.1"/>
    <property type="molecule type" value="Genomic_DNA"/>
</dbReference>
<dbReference type="InterPro" id="IPR010344">
    <property type="entry name" value="YbjH"/>
</dbReference>
<evidence type="ECO:0000256" key="1">
    <source>
        <dbReference type="SAM" id="SignalP"/>
    </source>
</evidence>
<name>A0ABQ4NQI2_9RHOB</name>
<proteinExistence type="predicted"/>
<dbReference type="Proteomes" id="UP000786693">
    <property type="component" value="Unassembled WGS sequence"/>
</dbReference>
<keyword evidence="1" id="KW-0732">Signal</keyword>
<dbReference type="Pfam" id="PF06082">
    <property type="entry name" value="YjbH"/>
    <property type="match status" value="1"/>
</dbReference>
<protein>
    <recommendedName>
        <fullName evidence="4">Exopolysaccharide biosynthesis protein YbjH</fullName>
    </recommendedName>
</protein>
<reference evidence="2 3" key="1">
    <citation type="submission" date="2021-05" db="EMBL/GenBank/DDBJ databases">
        <title>Bacteria Genome sequencing.</title>
        <authorList>
            <person name="Takabe Y."/>
            <person name="Nakajima Y."/>
            <person name="Suzuki S."/>
            <person name="Shiozaki T."/>
        </authorList>
    </citation>
    <scope>NUCLEOTIDE SEQUENCE [LARGE SCALE GENOMIC DNA]</scope>
    <source>
        <strain evidence="2 3">AI_62</strain>
    </source>
</reference>
<comment type="caution">
    <text evidence="2">The sequence shown here is derived from an EMBL/GenBank/DDBJ whole genome shotgun (WGS) entry which is preliminary data.</text>
</comment>
<sequence length="713" mass="79122">MAFASAVLMAAGIAAPVLANEDIRSRSINTYGVPGLIDMPSAEMQPDGELVTSVYILSNGVARTQLTFQLTDRLQGVFRYATLPDFLQVGSQFIRTYDRSFDIRYQLFREGRLRPAVTVGLQDFGGTSLFSGEYLVATKSLGDRWKVTGGLGWGRLGTSNSFTNPLGVLSDRFETRPGFDVSSRGGSFSTNQWFRGDAALFAGVEYRPNDRWTLKAEYSSDAYREERERGIFTRDIPLNFGVDYAVRPGVNVAAYAIGGTEVGINLQFSLNPKRPLNPSGTEPAARPVTLRPAQNEVPEAWTTAWVGNEQIENGVGTTLTALLDEAELELISYNLTANRAEVRFRNPTYRNQAQAIGRAARAMTAVVPSSVETFVLIPETDTSLGSGAVILRRSDIEAIEMRPNGTAEVQAVAGLVDSETLPRAGRRYVEEAYPRFNWRIGPTFGYALFDPDAPFRFDLGIEAAATWEPVRGLLFSGAVQQKIVGNRDESNRASNSVLPRVRTNGPEFLRTEDPFIPYLTAEYFWRPGKDLYARASGGLLETEFGGVSAELLWKPVESPLAIGLEVNRVRQRDFDQRFSFQDLEATTAFVSAYYDHGNRFHSQVDVGQYLAGDRGLTYTLTREFSNGWRVGAFATQTNVSAEDFGEGSFDKGLFVDFPVSWLIGQPSRETSGILLRPVQRDGGARLNIRNRLYPQVRGLSDPQINEEWGRFWR</sequence>
<evidence type="ECO:0008006" key="4">
    <source>
        <dbReference type="Google" id="ProtNLM"/>
    </source>
</evidence>
<gene>
    <name evidence="2" type="ORF">JANAI62_31320</name>
</gene>
<organism evidence="2 3">
    <name type="scientific">Jannaschia pagri</name>
    <dbReference type="NCBI Taxonomy" id="2829797"/>
    <lineage>
        <taxon>Bacteria</taxon>
        <taxon>Pseudomonadati</taxon>
        <taxon>Pseudomonadota</taxon>
        <taxon>Alphaproteobacteria</taxon>
        <taxon>Rhodobacterales</taxon>
        <taxon>Roseobacteraceae</taxon>
        <taxon>Jannaschia</taxon>
    </lineage>
</organism>
<accession>A0ABQ4NQI2</accession>
<feature type="chain" id="PRO_5045198516" description="Exopolysaccharide biosynthesis protein YbjH" evidence="1">
    <location>
        <begin position="20"/>
        <end position="713"/>
    </location>
</feature>
<evidence type="ECO:0000313" key="3">
    <source>
        <dbReference type="Proteomes" id="UP000786693"/>
    </source>
</evidence>
<keyword evidence="3" id="KW-1185">Reference proteome</keyword>
<evidence type="ECO:0000313" key="2">
    <source>
        <dbReference type="EMBL" id="GIT96509.1"/>
    </source>
</evidence>